<evidence type="ECO:0000256" key="7">
    <source>
        <dbReference type="ARBA" id="ARBA00022771"/>
    </source>
</evidence>
<keyword evidence="4 15" id="KW-0808">Transferase</keyword>
<dbReference type="SMART" id="SM00647">
    <property type="entry name" value="IBR"/>
    <property type="match status" value="2"/>
</dbReference>
<dbReference type="EC" id="2.3.2.31" evidence="3"/>
<comment type="similarity">
    <text evidence="2">Belongs to the RBR family. Ariadne subfamily.</text>
</comment>
<dbReference type="OrthoDB" id="69641at2759"/>
<dbReference type="SMART" id="SM00248">
    <property type="entry name" value="ANK"/>
    <property type="match status" value="3"/>
</dbReference>
<dbReference type="GO" id="GO:0016567">
    <property type="term" value="P:protein ubiquitination"/>
    <property type="evidence" value="ECO:0007669"/>
    <property type="project" value="InterPro"/>
</dbReference>
<gene>
    <name evidence="15" type="primary">ANKIB1_1</name>
    <name evidence="15" type="ORF">OS493_014255</name>
</gene>
<feature type="compositionally biased region" description="Polar residues" evidence="12">
    <location>
        <begin position="1062"/>
        <end position="1082"/>
    </location>
</feature>
<name>A0A9X0CRA2_9CNID</name>
<keyword evidence="10" id="KW-0040">ANK repeat</keyword>
<evidence type="ECO:0000256" key="11">
    <source>
        <dbReference type="PROSITE-ProRule" id="PRU00175"/>
    </source>
</evidence>
<dbReference type="PROSITE" id="PS51873">
    <property type="entry name" value="TRIAD"/>
    <property type="match status" value="1"/>
</dbReference>
<dbReference type="SUPFAM" id="SSF57850">
    <property type="entry name" value="RING/U-box"/>
    <property type="match status" value="2"/>
</dbReference>
<feature type="compositionally biased region" description="Polar residues" evidence="12">
    <location>
        <begin position="999"/>
        <end position="1010"/>
    </location>
</feature>
<evidence type="ECO:0000256" key="1">
    <source>
        <dbReference type="ARBA" id="ARBA00001798"/>
    </source>
</evidence>
<dbReference type="Gene3D" id="1.25.40.20">
    <property type="entry name" value="Ankyrin repeat-containing domain"/>
    <property type="match status" value="2"/>
</dbReference>
<dbReference type="PROSITE" id="PS50089">
    <property type="entry name" value="ZF_RING_2"/>
    <property type="match status" value="1"/>
</dbReference>
<dbReference type="InterPro" id="IPR013083">
    <property type="entry name" value="Znf_RING/FYVE/PHD"/>
</dbReference>
<comment type="caution">
    <text evidence="15">The sequence shown here is derived from an EMBL/GenBank/DDBJ whole genome shotgun (WGS) entry which is preliminary data.</text>
</comment>
<dbReference type="InterPro" id="IPR045840">
    <property type="entry name" value="Ariadne"/>
</dbReference>
<feature type="region of interest" description="Disordered" evidence="12">
    <location>
        <begin position="934"/>
        <end position="1127"/>
    </location>
</feature>
<dbReference type="InterPro" id="IPR001841">
    <property type="entry name" value="Znf_RING"/>
</dbReference>
<feature type="region of interest" description="Disordered" evidence="12">
    <location>
        <begin position="817"/>
        <end position="839"/>
    </location>
</feature>
<feature type="domain" description="RING-type" evidence="13">
    <location>
        <begin position="305"/>
        <end position="351"/>
    </location>
</feature>
<feature type="repeat" description="ANK" evidence="10">
    <location>
        <begin position="129"/>
        <end position="161"/>
    </location>
</feature>
<evidence type="ECO:0000313" key="15">
    <source>
        <dbReference type="EMBL" id="KAJ7373107.1"/>
    </source>
</evidence>
<reference evidence="15" key="1">
    <citation type="submission" date="2023-01" db="EMBL/GenBank/DDBJ databases">
        <title>Genome assembly of the deep-sea coral Lophelia pertusa.</title>
        <authorList>
            <person name="Herrera S."/>
            <person name="Cordes E."/>
        </authorList>
    </citation>
    <scope>NUCLEOTIDE SEQUENCE</scope>
    <source>
        <strain evidence="15">USNM1676648</strain>
        <tissue evidence="15">Polyp</tissue>
    </source>
</reference>
<keyword evidence="8" id="KW-0833">Ubl conjugation pathway</keyword>
<dbReference type="InterPro" id="IPR036770">
    <property type="entry name" value="Ankyrin_rpt-contain_sf"/>
</dbReference>
<dbReference type="PROSITE" id="PS50088">
    <property type="entry name" value="ANK_REPEAT"/>
    <property type="match status" value="1"/>
</dbReference>
<evidence type="ECO:0000259" key="13">
    <source>
        <dbReference type="PROSITE" id="PS50089"/>
    </source>
</evidence>
<evidence type="ECO:0000259" key="14">
    <source>
        <dbReference type="PROSITE" id="PS51873"/>
    </source>
</evidence>
<dbReference type="InterPro" id="IPR047564">
    <property type="entry name" value="Rcat_RBR_ANKIB1"/>
</dbReference>
<dbReference type="InterPro" id="IPR044066">
    <property type="entry name" value="TRIAD_supradom"/>
</dbReference>
<evidence type="ECO:0000256" key="3">
    <source>
        <dbReference type="ARBA" id="ARBA00012251"/>
    </source>
</evidence>
<proteinExistence type="inferred from homology"/>
<evidence type="ECO:0000256" key="4">
    <source>
        <dbReference type="ARBA" id="ARBA00022679"/>
    </source>
</evidence>
<dbReference type="CDD" id="cd20346">
    <property type="entry name" value="BRcat_RBR_ANKIB1"/>
    <property type="match status" value="1"/>
</dbReference>
<keyword evidence="9" id="KW-0862">Zinc</keyword>
<dbReference type="SMART" id="SM00184">
    <property type="entry name" value="RING"/>
    <property type="match status" value="3"/>
</dbReference>
<keyword evidence="15" id="KW-0012">Acyltransferase</keyword>
<dbReference type="InterPro" id="IPR002867">
    <property type="entry name" value="IBR_dom"/>
</dbReference>
<dbReference type="PROSITE" id="PS00518">
    <property type="entry name" value="ZF_RING_1"/>
    <property type="match status" value="1"/>
</dbReference>
<evidence type="ECO:0000256" key="9">
    <source>
        <dbReference type="ARBA" id="ARBA00022833"/>
    </source>
</evidence>
<dbReference type="SMART" id="SM00726">
    <property type="entry name" value="UIM"/>
    <property type="match status" value="3"/>
</dbReference>
<dbReference type="InterPro" id="IPR003903">
    <property type="entry name" value="UIM_dom"/>
</dbReference>
<evidence type="ECO:0000256" key="12">
    <source>
        <dbReference type="SAM" id="MobiDB-lite"/>
    </source>
</evidence>
<feature type="compositionally biased region" description="Low complexity" evidence="12">
    <location>
        <begin position="1096"/>
        <end position="1111"/>
    </location>
</feature>
<dbReference type="EMBL" id="MU826832">
    <property type="protein sequence ID" value="KAJ7373107.1"/>
    <property type="molecule type" value="Genomic_DNA"/>
</dbReference>
<feature type="compositionally biased region" description="Polar residues" evidence="12">
    <location>
        <begin position="963"/>
        <end position="974"/>
    </location>
</feature>
<keyword evidence="16" id="KW-1185">Reference proteome</keyword>
<feature type="region of interest" description="Disordered" evidence="12">
    <location>
        <begin position="856"/>
        <end position="886"/>
    </location>
</feature>
<dbReference type="Gene3D" id="3.30.40.10">
    <property type="entry name" value="Zinc/RING finger domain, C3HC4 (zinc finger)"/>
    <property type="match status" value="1"/>
</dbReference>
<dbReference type="InterPro" id="IPR002110">
    <property type="entry name" value="Ankyrin_rpt"/>
</dbReference>
<dbReference type="PANTHER" id="PTHR11685">
    <property type="entry name" value="RBR FAMILY RING FINGER AND IBR DOMAIN-CONTAINING"/>
    <property type="match status" value="1"/>
</dbReference>
<dbReference type="Pfam" id="PF12796">
    <property type="entry name" value="Ank_2"/>
    <property type="match status" value="1"/>
</dbReference>
<accession>A0A9X0CRA2</accession>
<feature type="compositionally biased region" description="Low complexity" evidence="12">
    <location>
        <begin position="865"/>
        <end position="876"/>
    </location>
</feature>
<dbReference type="CDD" id="cd20361">
    <property type="entry name" value="Rcat_RBR_ANKIB1"/>
    <property type="match status" value="1"/>
</dbReference>
<dbReference type="AlphaFoldDB" id="A0A9X0CRA2"/>
<comment type="catalytic activity">
    <reaction evidence="1">
        <text>[E2 ubiquitin-conjugating enzyme]-S-ubiquitinyl-L-cysteine + [acceptor protein]-L-lysine = [E2 ubiquitin-conjugating enzyme]-L-cysteine + [acceptor protein]-N(6)-ubiquitinyl-L-lysine.</text>
        <dbReference type="EC" id="2.3.2.31"/>
    </reaction>
</comment>
<dbReference type="PROSITE" id="PS50297">
    <property type="entry name" value="ANK_REP_REGION"/>
    <property type="match status" value="1"/>
</dbReference>
<dbReference type="Pfam" id="PF00023">
    <property type="entry name" value="Ank"/>
    <property type="match status" value="1"/>
</dbReference>
<dbReference type="Pfam" id="PF01485">
    <property type="entry name" value="IBR"/>
    <property type="match status" value="1"/>
</dbReference>
<dbReference type="InterPro" id="IPR017907">
    <property type="entry name" value="Znf_RING_CS"/>
</dbReference>
<dbReference type="Proteomes" id="UP001163046">
    <property type="component" value="Unassembled WGS sequence"/>
</dbReference>
<evidence type="ECO:0000256" key="8">
    <source>
        <dbReference type="ARBA" id="ARBA00022786"/>
    </source>
</evidence>
<dbReference type="GO" id="GO:0008270">
    <property type="term" value="F:zinc ion binding"/>
    <property type="evidence" value="ECO:0007669"/>
    <property type="project" value="UniProtKB-KW"/>
</dbReference>
<organism evidence="15 16">
    <name type="scientific">Desmophyllum pertusum</name>
    <dbReference type="NCBI Taxonomy" id="174260"/>
    <lineage>
        <taxon>Eukaryota</taxon>
        <taxon>Metazoa</taxon>
        <taxon>Cnidaria</taxon>
        <taxon>Anthozoa</taxon>
        <taxon>Hexacorallia</taxon>
        <taxon>Scleractinia</taxon>
        <taxon>Caryophylliina</taxon>
        <taxon>Caryophylliidae</taxon>
        <taxon>Desmophyllum</taxon>
    </lineage>
</organism>
<protein>
    <recommendedName>
        <fullName evidence="3">RBR-type E3 ubiquitin transferase</fullName>
        <ecNumber evidence="3">2.3.2.31</ecNumber>
    </recommendedName>
</protein>
<feature type="compositionally biased region" description="Polar residues" evidence="12">
    <location>
        <begin position="1017"/>
        <end position="1046"/>
    </location>
</feature>
<dbReference type="InterPro" id="IPR031127">
    <property type="entry name" value="E3_UB_ligase_RBR"/>
</dbReference>
<dbReference type="Pfam" id="PF19422">
    <property type="entry name" value="Ariadne"/>
    <property type="match status" value="1"/>
</dbReference>
<dbReference type="SUPFAM" id="SSF48403">
    <property type="entry name" value="Ankyrin repeat"/>
    <property type="match status" value="1"/>
</dbReference>
<evidence type="ECO:0000256" key="6">
    <source>
        <dbReference type="ARBA" id="ARBA00022737"/>
    </source>
</evidence>
<evidence type="ECO:0000256" key="10">
    <source>
        <dbReference type="PROSITE-ProRule" id="PRU00023"/>
    </source>
</evidence>
<dbReference type="Gene3D" id="1.20.120.1750">
    <property type="match status" value="1"/>
</dbReference>
<evidence type="ECO:0000256" key="2">
    <source>
        <dbReference type="ARBA" id="ARBA00005884"/>
    </source>
</evidence>
<feature type="domain" description="RING-type" evidence="14">
    <location>
        <begin position="301"/>
        <end position="547"/>
    </location>
</feature>
<evidence type="ECO:0000256" key="5">
    <source>
        <dbReference type="ARBA" id="ARBA00022723"/>
    </source>
</evidence>
<keyword evidence="6" id="KW-0677">Repeat</keyword>
<keyword evidence="5" id="KW-0479">Metal-binding</keyword>
<dbReference type="FunFam" id="3.30.40.10:FF:000019">
    <property type="entry name" value="RBR-type E3 ubiquitin transferase"/>
    <property type="match status" value="1"/>
</dbReference>
<sequence length="1127" mass="124425">MGSSTSKFRKALQRGEGVEAMHIYLKNPDIKRNLDPNYSFGVNHGHNTALHYASMHAMKAFIREFLEERANPNIRNGAGQNALHCICSSYRGAEASVDKTRAECLSNLLGWNSILQEGIALEIDSPDEAGNTPLHYAAGSGLHQCVQLLVANGASLYEENKNGATACDCAIKRGFSSIASFLESRMVFSETPSANAIEEPVFINKDDQKQYRGLCAQDLQEAKDLMLVETADMLRVPLFTAEGLLRNHEWSKEALIDAWMSGPVAACEKAGVTLPENHVPSNTVTELEEKTQLTMKSSFRTSEVCSICEDKIVYEDVPLSLSCDHEFCRSCWECYLNVKIREGKAHSIQCPAFDCSALVPVETIESLVSREMARRYLQFDIKDFVESNPTLKWCPSPGCGRAVRLPSNLLPSLHVTVEASSSEETEPMIVDCGHGHFFCWHCLNEAHAPCACELWSNWLKKIAEMVPKIPTMQAISECPETETVANTLWLVTNSKSCPNCKSPIQKNEGCNHMKCTKCKHEFCWVCLEQWKKHSSATGGYFRCNRFEIVQKVESESAKVVTEASVKNDHITELNCFLHYYSRFKNHENSYKFEEPLLSTAKDKMTALAVATMETAATAENVDTSFIEDAVHELLNARRVLRASYAYGFYLTGNKDKKVIFESLQTEIEEATETLSQMVARPYLRTPRAQIIQATQLVHRKRQDFLLALSRGLIPDDNEVPEPRRFVSRFHLLSPSGVSQDSESDEDEDNYDEVRCRIEQSIIKERLSRLASYGASDSPPLSGGDVEEQATAKEITNCEAIHKRFNLTSCYLCKNGNAKDKREERKKRSHRQSQPVEIDEEIDADFMRAIQLSLLQHSTPAKQRSRQSSSSSSSASSNRDQAQGVQAPQDMSIFSVVDGASLQKAIELSLQDSAVGSGELSSSTDDDLTRAIKLSLRDGDTPPVGNDGSEHMDSNDGTGHMDSNIVSGHTDSNVDTGHMDGKIVSGHTDSNIASGHMDSNDASGHTDSNIASGHMDNTDGSGHTDSNIGTGHTDSNIASRHTDSNIASRHMDNTDGSGLMDSNIGTGHTDSNIGTGHTDSNIASRHMDNTDSSGHMDSPSQSHQSKPQQSSDSDSEYDSLEIYLAKLN</sequence>
<dbReference type="GO" id="GO:0061630">
    <property type="term" value="F:ubiquitin protein ligase activity"/>
    <property type="evidence" value="ECO:0007669"/>
    <property type="project" value="UniProtKB-EC"/>
</dbReference>
<evidence type="ECO:0000313" key="16">
    <source>
        <dbReference type="Proteomes" id="UP001163046"/>
    </source>
</evidence>
<dbReference type="Pfam" id="PF22191">
    <property type="entry name" value="IBR_1"/>
    <property type="match status" value="1"/>
</dbReference>
<keyword evidence="7 11" id="KW-0863">Zinc-finger</keyword>